<dbReference type="PANTHER" id="PTHR10887">
    <property type="entry name" value="DNA2/NAM7 HELICASE FAMILY"/>
    <property type="match status" value="1"/>
</dbReference>
<evidence type="ECO:0000256" key="10">
    <source>
        <dbReference type="ARBA" id="ARBA00022840"/>
    </source>
</evidence>
<keyword evidence="9 12" id="KW-0862">Zinc</keyword>
<dbReference type="Gene3D" id="3.40.50.300">
    <property type="entry name" value="P-loop containing nucleotide triphosphate hydrolases"/>
    <property type="match status" value="2"/>
</dbReference>
<dbReference type="AlphaFoldDB" id="A0AAE1WVQ6"/>
<comment type="catalytic activity">
    <reaction evidence="11">
        <text>ATP + H2O = ADP + phosphate + H(+)</text>
        <dbReference type="Rhea" id="RHEA:13065"/>
        <dbReference type="ChEBI" id="CHEBI:15377"/>
        <dbReference type="ChEBI" id="CHEBI:15378"/>
        <dbReference type="ChEBI" id="CHEBI:30616"/>
        <dbReference type="ChEBI" id="CHEBI:43474"/>
        <dbReference type="ChEBI" id="CHEBI:456216"/>
        <dbReference type="EC" id="3.6.4.12"/>
    </reaction>
    <physiologicalReaction direction="left-to-right" evidence="11">
        <dbReference type="Rhea" id="RHEA:13066"/>
    </physiologicalReaction>
</comment>
<keyword evidence="17" id="KW-1185">Reference proteome</keyword>
<feature type="compositionally biased region" description="Polar residues" evidence="13">
    <location>
        <begin position="1027"/>
        <end position="1041"/>
    </location>
</feature>
<keyword evidence="5" id="KW-0547">Nucleotide-binding</keyword>
<dbReference type="Gene3D" id="6.10.140.1240">
    <property type="match status" value="1"/>
</dbReference>
<evidence type="ECO:0000256" key="12">
    <source>
        <dbReference type="PROSITE-ProRule" id="PRU01341"/>
    </source>
</evidence>
<dbReference type="PROSITE" id="PS51192">
    <property type="entry name" value="HELICASE_ATP_BIND_1"/>
    <property type="match status" value="1"/>
</dbReference>
<dbReference type="GO" id="GO:0003677">
    <property type="term" value="F:DNA binding"/>
    <property type="evidence" value="ECO:0007669"/>
    <property type="project" value="InterPro"/>
</dbReference>
<keyword evidence="10" id="KW-0067">ATP-binding</keyword>
<feature type="compositionally biased region" description="Low complexity" evidence="13">
    <location>
        <begin position="1182"/>
        <end position="1199"/>
    </location>
</feature>
<dbReference type="GO" id="GO:0003724">
    <property type="term" value="F:RNA helicase activity"/>
    <property type="evidence" value="ECO:0007669"/>
    <property type="project" value="InterPro"/>
</dbReference>
<dbReference type="InterPro" id="IPR027417">
    <property type="entry name" value="P-loop_NTPase"/>
</dbReference>
<dbReference type="FunFam" id="3.40.50.300:FF:000097">
    <property type="entry name" value="Regulator of nonsense transcripts 1"/>
    <property type="match status" value="1"/>
</dbReference>
<dbReference type="Gene3D" id="2.40.30.230">
    <property type="match status" value="1"/>
</dbReference>
<dbReference type="GO" id="GO:0005524">
    <property type="term" value="F:ATP binding"/>
    <property type="evidence" value="ECO:0007669"/>
    <property type="project" value="UniProtKB-KW"/>
</dbReference>
<keyword evidence="3" id="KW-0963">Cytoplasm</keyword>
<evidence type="ECO:0000313" key="17">
    <source>
        <dbReference type="Proteomes" id="UP001289374"/>
    </source>
</evidence>
<feature type="region of interest" description="C4" evidence="12">
    <location>
        <begin position="172"/>
        <end position="202"/>
    </location>
</feature>
<feature type="compositionally biased region" description="Pro residues" evidence="13">
    <location>
        <begin position="933"/>
        <end position="945"/>
    </location>
</feature>
<feature type="compositionally biased region" description="Low complexity" evidence="13">
    <location>
        <begin position="58"/>
        <end position="70"/>
    </location>
</feature>
<keyword evidence="7" id="KW-0378">Hydrolase</keyword>
<dbReference type="InterPro" id="IPR041679">
    <property type="entry name" value="DNA2/NAM7-like_C"/>
</dbReference>
<dbReference type="CDD" id="cd18808">
    <property type="entry name" value="SF1_C_Upf1"/>
    <property type="match status" value="1"/>
</dbReference>
<dbReference type="Pfam" id="PF04851">
    <property type="entry name" value="ResIII"/>
    <property type="match status" value="1"/>
</dbReference>
<dbReference type="FunFam" id="2.40.30.230:FF:000002">
    <property type="entry name" value="regulator of nonsense transcripts 1 homolog"/>
    <property type="match status" value="1"/>
</dbReference>
<feature type="domain" description="Upf1" evidence="15">
    <location>
        <begin position="102"/>
        <end position="301"/>
    </location>
</feature>
<name>A0AAE1WVQ6_9LAMI</name>
<dbReference type="PANTHER" id="PTHR10887:SF364">
    <property type="entry name" value="REGULATOR OF NONSENSE TRANSCRIPTS 1"/>
    <property type="match status" value="1"/>
</dbReference>
<evidence type="ECO:0000256" key="11">
    <source>
        <dbReference type="ARBA" id="ARBA00048432"/>
    </source>
</evidence>
<dbReference type="InterPro" id="IPR014001">
    <property type="entry name" value="Helicase_ATP-bd"/>
</dbReference>
<dbReference type="InterPro" id="IPR018999">
    <property type="entry name" value="UPF1_CH/ZBD"/>
</dbReference>
<dbReference type="SUPFAM" id="SSF52540">
    <property type="entry name" value="P-loop containing nucleoside triphosphate hydrolases"/>
    <property type="match status" value="1"/>
</dbReference>
<evidence type="ECO:0000256" key="4">
    <source>
        <dbReference type="ARBA" id="ARBA00022723"/>
    </source>
</evidence>
<comment type="subcellular location">
    <subcellularLocation>
        <location evidence="1">Cytoplasm</location>
    </subcellularLocation>
</comment>
<dbReference type="GO" id="GO:0005737">
    <property type="term" value="C:cytoplasm"/>
    <property type="evidence" value="ECO:0007669"/>
    <property type="project" value="UniProtKB-SubCell"/>
</dbReference>
<dbReference type="InterPro" id="IPR047187">
    <property type="entry name" value="SF1_C_Upf1"/>
</dbReference>
<dbReference type="Proteomes" id="UP001289374">
    <property type="component" value="Unassembled WGS sequence"/>
</dbReference>
<gene>
    <name evidence="16" type="ORF">Sango_1153800</name>
</gene>
<dbReference type="InterPro" id="IPR006935">
    <property type="entry name" value="Helicase/UvrB_N"/>
</dbReference>
<dbReference type="GO" id="GO:0008270">
    <property type="term" value="F:zinc ion binding"/>
    <property type="evidence" value="ECO:0007669"/>
    <property type="project" value="UniProtKB-UniRule"/>
</dbReference>
<dbReference type="CDD" id="cd21407">
    <property type="entry name" value="1B_UPF1-like"/>
    <property type="match status" value="1"/>
</dbReference>
<comment type="caution">
    <text evidence="16">The sequence shown here is derived from an EMBL/GenBank/DDBJ whole genome shotgun (WGS) entry which is preliminary data.</text>
</comment>
<dbReference type="Pfam" id="PF09416">
    <property type="entry name" value="UPF1_Zn_bind"/>
    <property type="match status" value="1"/>
</dbReference>
<evidence type="ECO:0000256" key="5">
    <source>
        <dbReference type="ARBA" id="ARBA00022741"/>
    </source>
</evidence>
<dbReference type="Pfam" id="PF13087">
    <property type="entry name" value="AAA_12"/>
    <property type="match status" value="1"/>
</dbReference>
<dbReference type="GO" id="GO:0016787">
    <property type="term" value="F:hydrolase activity"/>
    <property type="evidence" value="ECO:0007669"/>
    <property type="project" value="UniProtKB-KW"/>
</dbReference>
<dbReference type="Pfam" id="PF18141">
    <property type="entry name" value="UPF1_1B_dom"/>
    <property type="match status" value="1"/>
</dbReference>
<evidence type="ECO:0000256" key="2">
    <source>
        <dbReference type="ARBA" id="ARBA00007913"/>
    </source>
</evidence>
<organism evidence="16 17">
    <name type="scientific">Sesamum angolense</name>
    <dbReference type="NCBI Taxonomy" id="2727404"/>
    <lineage>
        <taxon>Eukaryota</taxon>
        <taxon>Viridiplantae</taxon>
        <taxon>Streptophyta</taxon>
        <taxon>Embryophyta</taxon>
        <taxon>Tracheophyta</taxon>
        <taxon>Spermatophyta</taxon>
        <taxon>Magnoliopsida</taxon>
        <taxon>eudicotyledons</taxon>
        <taxon>Gunneridae</taxon>
        <taxon>Pentapetalae</taxon>
        <taxon>asterids</taxon>
        <taxon>lamiids</taxon>
        <taxon>Lamiales</taxon>
        <taxon>Pedaliaceae</taxon>
        <taxon>Sesamum</taxon>
    </lineage>
</organism>
<keyword evidence="4 12" id="KW-0479">Metal-binding</keyword>
<dbReference type="GO" id="GO:0003723">
    <property type="term" value="F:RNA binding"/>
    <property type="evidence" value="ECO:0007669"/>
    <property type="project" value="InterPro"/>
</dbReference>
<dbReference type="EMBL" id="JACGWL010000006">
    <property type="protein sequence ID" value="KAK4400477.1"/>
    <property type="molecule type" value="Genomic_DNA"/>
</dbReference>
<feature type="domain" description="Helicase ATP-binding" evidence="14">
    <location>
        <begin position="427"/>
        <end position="559"/>
    </location>
</feature>
<dbReference type="CDD" id="cd18039">
    <property type="entry name" value="DEXXQc_UPF1"/>
    <property type="match status" value="1"/>
</dbReference>
<dbReference type="GO" id="GO:0000184">
    <property type="term" value="P:nuclear-transcribed mRNA catabolic process, nonsense-mediated decay"/>
    <property type="evidence" value="ECO:0007669"/>
    <property type="project" value="InterPro"/>
</dbReference>
<protein>
    <submittedName>
        <fullName evidence="16">Regulator of nonsense transcripts 1</fullName>
    </submittedName>
</protein>
<accession>A0AAE1WVQ6</accession>
<keyword evidence="8" id="KW-0347">Helicase</keyword>
<feature type="compositionally biased region" description="Polar residues" evidence="13">
    <location>
        <begin position="978"/>
        <end position="1018"/>
    </location>
</feature>
<evidence type="ECO:0000256" key="7">
    <source>
        <dbReference type="ARBA" id="ARBA00022801"/>
    </source>
</evidence>
<feature type="region of interest" description="Disordered" evidence="13">
    <location>
        <begin position="1181"/>
        <end position="1205"/>
    </location>
</feature>
<evidence type="ECO:0000313" key="16">
    <source>
        <dbReference type="EMBL" id="KAK4400477.1"/>
    </source>
</evidence>
<evidence type="ECO:0000259" key="15">
    <source>
        <dbReference type="PROSITE" id="PS51997"/>
    </source>
</evidence>
<comment type="similarity">
    <text evidence="2">Belongs to the DNA2/NAM7 helicase family.</text>
</comment>
<feature type="compositionally biased region" description="Polar residues" evidence="13">
    <location>
        <begin position="888"/>
        <end position="897"/>
    </location>
</feature>
<keyword evidence="6 12" id="KW-0863">Zinc-finger</keyword>
<reference evidence="16" key="1">
    <citation type="submission" date="2020-06" db="EMBL/GenBank/DDBJ databases">
        <authorList>
            <person name="Li T."/>
            <person name="Hu X."/>
            <person name="Zhang T."/>
            <person name="Song X."/>
            <person name="Zhang H."/>
            <person name="Dai N."/>
            <person name="Sheng W."/>
            <person name="Hou X."/>
            <person name="Wei L."/>
        </authorList>
    </citation>
    <scope>NUCLEOTIDE SEQUENCE</scope>
    <source>
        <strain evidence="16">K16</strain>
        <tissue evidence="16">Leaf</tissue>
    </source>
</reference>
<evidence type="ECO:0000256" key="8">
    <source>
        <dbReference type="ARBA" id="ARBA00022806"/>
    </source>
</evidence>
<dbReference type="InterPro" id="IPR041677">
    <property type="entry name" value="DNA2/NAM7_AAA_11"/>
</dbReference>
<feature type="compositionally biased region" description="Low complexity" evidence="13">
    <location>
        <begin position="953"/>
        <end position="969"/>
    </location>
</feature>
<feature type="region of interest" description="Disordered" evidence="13">
    <location>
        <begin position="47"/>
        <end position="71"/>
    </location>
</feature>
<dbReference type="InterPro" id="IPR040812">
    <property type="entry name" value="UPF1_1B_dom"/>
</dbReference>
<evidence type="ECO:0000256" key="6">
    <source>
        <dbReference type="ARBA" id="ARBA00022771"/>
    </source>
</evidence>
<dbReference type="PROSITE" id="PS51997">
    <property type="entry name" value="UPF1_CH_RICH"/>
    <property type="match status" value="1"/>
</dbReference>
<evidence type="ECO:0000256" key="9">
    <source>
        <dbReference type="ARBA" id="ARBA00022833"/>
    </source>
</evidence>
<proteinExistence type="inferred from homology"/>
<evidence type="ECO:0000256" key="3">
    <source>
        <dbReference type="ARBA" id="ARBA00022490"/>
    </source>
</evidence>
<dbReference type="CDD" id="cd21400">
    <property type="entry name" value="ZBD_UPF1-like"/>
    <property type="match status" value="1"/>
</dbReference>
<comment type="caution">
    <text evidence="12">Lacks conserved residue(s) required for the propagation of feature annotation.</text>
</comment>
<dbReference type="Pfam" id="PF13086">
    <property type="entry name" value="AAA_11"/>
    <property type="match status" value="1"/>
</dbReference>
<sequence length="1205" mass="131967">MRTSITLNSKSCRSLFDLLPPSGPHPPILFPLPRFLPPLNRPSLLLSPVPRGNGGGINNSSSNSNSNNNSKETGVVEALAAGMSGLNFEDTGGDDEVFEYGKGDFTEHACRYCGVTNPACVVRCNVPSCRKWFCNSRGNTSGSHIVNHLVRAKHKEVCLHKDSPLGETILECYNCGCRNVFLLGFISAKTESVVPSEQEQLRARQISAQQINKIEELWKTNPDATLEDLEKPGVDDEPQPVALKYEDAYQYQNVFAPLIKLEADYDKMMKESQSKDNITIRWDIGLNKKRIAYFVFPKEDNELRLVPGDELRLRYSGDAAHPAWQSVGHVIKLTAQEEVALELGASQGVPVDVNHGFSVDFVWKSTSFDRMQGAMKTFAVDETSVSGYIYHHLLGHEVEMQMVRNTLPRRFGAPGLPELNASQVFAVKSVLQKPISLIQGPPGTGKTVTSAAIVYHMAKQGQGQVLVCAPSNVAVDQLAEKISATGLKVVRLCAKSREAVSSPVEHLTLHYQVRHLDTSEKSELHKLQQLKDEQGELSSSDEKKYKALKRATEREISQSADVICCTCVGAGDPRLANFRFRQVLIDESTQATEPECLIPLVLGAKQVVLVGDHCQLGPVIMCKKAARAGLAQSLFERLVLLGVKPIRLQVQYRMHPALSEFPSNSFYEGTLQNGVTINERQSPGIDFPWPVPNRPMFFYVQMGQEEISASGTSYLNRTEAANVEKIVTTFLKSGVVPSQIGVITPYEGQRAYIVNYMSRNGALRQQLYKEIEVASVDSFQGREKDYIILSCVRSNEHQGIGFLNDPRRLNVALTRARYGIVILGNPKVLSKQPLWNGLLTHYKEHECLVEGPLNNLKQSMVQFQKPKKIYNERRLFYGGGPGIVPNDSFGSVASSPNADRRGPRSRGPYMPPGPPNGAHKPGVHPSGYAMPRVPLPPYHGGPPSQPYAIPTRGAVHGPVGAVPQVPQPGSRGFGAGRGNSSAPIGSHLPHQQGTQPPIGSLPSNFNFPSMENASSQPTVGGPLSQPGYVSNVTGQGPSQTYRDGFSMGGMSQDFLADDFKSQGSHVPYNVAEFSTQASQSGYTVDYVTQGAQGGFPGSFFNQNSQAGYARFAPGNDYMSQEYMAHGSQGLFTQATFNEQSQDETSQNHFGVASANPLQSQGLLNPLYSQPFAHYNTQPLNVQNSQQQHSSQQGQASQNQKLHYNG</sequence>
<dbReference type="InterPro" id="IPR045055">
    <property type="entry name" value="DNA2/NAM7-like"/>
</dbReference>
<dbReference type="GO" id="GO:0003678">
    <property type="term" value="F:DNA helicase activity"/>
    <property type="evidence" value="ECO:0007669"/>
    <property type="project" value="UniProtKB-EC"/>
</dbReference>
<feature type="region of interest" description="Disordered" evidence="13">
    <location>
        <begin position="887"/>
        <end position="1045"/>
    </location>
</feature>
<evidence type="ECO:0000256" key="13">
    <source>
        <dbReference type="SAM" id="MobiDB-lite"/>
    </source>
</evidence>
<evidence type="ECO:0000259" key="14">
    <source>
        <dbReference type="PROSITE" id="PS51192"/>
    </source>
</evidence>
<evidence type="ECO:0000256" key="1">
    <source>
        <dbReference type="ARBA" id="ARBA00004496"/>
    </source>
</evidence>
<reference evidence="16" key="2">
    <citation type="journal article" date="2024" name="Plant">
        <title>Genomic evolution and insights into agronomic trait innovations of Sesamum species.</title>
        <authorList>
            <person name="Miao H."/>
            <person name="Wang L."/>
            <person name="Qu L."/>
            <person name="Liu H."/>
            <person name="Sun Y."/>
            <person name="Le M."/>
            <person name="Wang Q."/>
            <person name="Wei S."/>
            <person name="Zheng Y."/>
            <person name="Lin W."/>
            <person name="Duan Y."/>
            <person name="Cao H."/>
            <person name="Xiong S."/>
            <person name="Wang X."/>
            <person name="Wei L."/>
            <person name="Li C."/>
            <person name="Ma Q."/>
            <person name="Ju M."/>
            <person name="Zhao R."/>
            <person name="Li G."/>
            <person name="Mu C."/>
            <person name="Tian Q."/>
            <person name="Mei H."/>
            <person name="Zhang T."/>
            <person name="Gao T."/>
            <person name="Zhang H."/>
        </authorList>
    </citation>
    <scope>NUCLEOTIDE SEQUENCE</scope>
    <source>
        <strain evidence="16">K16</strain>
    </source>
</reference>